<proteinExistence type="predicted"/>
<protein>
    <submittedName>
        <fullName evidence="2">Starch-binding associating with outer membrane</fullName>
    </submittedName>
</protein>
<gene>
    <name evidence="2" type="ORF">SAMN02927921_01193</name>
</gene>
<dbReference type="PROSITE" id="PS51257">
    <property type="entry name" value="PROKAR_LIPOPROTEIN"/>
    <property type="match status" value="1"/>
</dbReference>
<dbReference type="Gene3D" id="1.25.40.390">
    <property type="match status" value="1"/>
</dbReference>
<name>A0A1K1NEC0_9FLAO</name>
<dbReference type="Proteomes" id="UP000182248">
    <property type="component" value="Unassembled WGS sequence"/>
</dbReference>
<organism evidence="2 3">
    <name type="scientific">Sinomicrobium oceani</name>
    <dbReference type="NCBI Taxonomy" id="1150368"/>
    <lineage>
        <taxon>Bacteria</taxon>
        <taxon>Pseudomonadati</taxon>
        <taxon>Bacteroidota</taxon>
        <taxon>Flavobacteriia</taxon>
        <taxon>Flavobacteriales</taxon>
        <taxon>Flavobacteriaceae</taxon>
        <taxon>Sinomicrobium</taxon>
    </lineage>
</organism>
<dbReference type="Pfam" id="PF12771">
    <property type="entry name" value="SusD-like_2"/>
    <property type="match status" value="1"/>
</dbReference>
<dbReference type="OrthoDB" id="9766256at2"/>
<dbReference type="InterPro" id="IPR011990">
    <property type="entry name" value="TPR-like_helical_dom_sf"/>
</dbReference>
<keyword evidence="1" id="KW-0732">Signal</keyword>
<evidence type="ECO:0000256" key="1">
    <source>
        <dbReference type="SAM" id="SignalP"/>
    </source>
</evidence>
<evidence type="ECO:0000313" key="2">
    <source>
        <dbReference type="EMBL" id="SFW33597.1"/>
    </source>
</evidence>
<dbReference type="EMBL" id="FPJE01000005">
    <property type="protein sequence ID" value="SFW33597.1"/>
    <property type="molecule type" value="Genomic_DNA"/>
</dbReference>
<sequence>MKNKFIILGLLASLMTTFSGCSDQLEDKFLSPEKSTDASIPGFFTSMLNNDRIRPSYWNTRTFLLTHTAVYTQTAFFMNANTAYQQSDSYTDQYWTDFYVSGSNGGGVMSTYTAMQVAYENLSEEEKAGFEIFMNAGKVVLINEASKMVDLWGDIPFSEAASLIENSSIQNGKFDDQQELYTTFISDLKTISDYFASTETTASFSKYDILLSGDVNMWRRYTNSLRLRLLMRISNVDESTAQTAIQEMLNNSATYPLLDGGDNGNYNPASEDVLLEPLTTYIDNLNSALTELPSHYAPDYLLNTAMLPVDDPRIPVMFDKFGKTVSNNFVPNEEFKAMPITFTSAQQEQQFANYSIVDSTTFMQNPSLPGIVMTASEVNFLKAEAYERWGGGDAGQAYETAIQQSVSFYYYLNNINETGLPVEEKPDANVITEFLATSGVAYEGSTQEKLQKIWIQKWLHLGFLQSVEAWAEYRRTGFPELTFPEANLSGYRTPPSRLVYPSSEKNYNSQNYQAVQAQDVRDGKIFWDVD</sequence>
<keyword evidence="3" id="KW-1185">Reference proteome</keyword>
<feature type="signal peptide" evidence="1">
    <location>
        <begin position="1"/>
        <end position="21"/>
    </location>
</feature>
<accession>A0A1K1NEC0</accession>
<dbReference type="InterPro" id="IPR041662">
    <property type="entry name" value="SusD-like_2"/>
</dbReference>
<evidence type="ECO:0000313" key="3">
    <source>
        <dbReference type="Proteomes" id="UP000182248"/>
    </source>
</evidence>
<dbReference type="RefSeq" id="WP_072316444.1">
    <property type="nucleotide sequence ID" value="NZ_FPJE01000005.1"/>
</dbReference>
<dbReference type="STRING" id="1150368.SAMN02927921_01193"/>
<dbReference type="AlphaFoldDB" id="A0A1K1NEC0"/>
<feature type="chain" id="PRO_5013312538" evidence="1">
    <location>
        <begin position="22"/>
        <end position="530"/>
    </location>
</feature>
<dbReference type="SUPFAM" id="SSF48452">
    <property type="entry name" value="TPR-like"/>
    <property type="match status" value="1"/>
</dbReference>
<reference evidence="2 3" key="1">
    <citation type="submission" date="2016-11" db="EMBL/GenBank/DDBJ databases">
        <authorList>
            <person name="Jaros S."/>
            <person name="Januszkiewicz K."/>
            <person name="Wedrychowicz H."/>
        </authorList>
    </citation>
    <scope>NUCLEOTIDE SEQUENCE [LARGE SCALE GENOMIC DNA]</scope>
    <source>
        <strain evidence="2 3">CGMCC 1.12145</strain>
    </source>
</reference>